<comment type="caution">
    <text evidence="1">The sequence shown here is derived from an EMBL/GenBank/DDBJ whole genome shotgun (WGS) entry which is preliminary data.</text>
</comment>
<dbReference type="STRING" id="1188252.A1QC_04740"/>
<dbReference type="Proteomes" id="UP000094070">
    <property type="component" value="Unassembled WGS sequence"/>
</dbReference>
<evidence type="ECO:0000313" key="1">
    <source>
        <dbReference type="EMBL" id="OEF28580.1"/>
    </source>
</evidence>
<accession>A0A1E5E5E4</accession>
<dbReference type="OrthoDB" id="5814101at2"/>
<name>A0A1E5E5E4_9VIBR</name>
<dbReference type="RefSeq" id="WP_017024417.1">
    <property type="nucleotide sequence ID" value="NZ_AJYK02000017.1"/>
</dbReference>
<proteinExistence type="predicted"/>
<sequence length="421" mass="45732">MAPLLFLSRKHKQQGAATLLVAALLLLAALVITLASYKSVFFQAKRAQNEIEARQNQWALEGGLECVYTKAHIDRDFLALTTNTSSYLQSECVDHFKTTNIEVTNLGGKKLLIEPQVVDETSIVKLGKVLDMSSSRSAGAIKATADLFIRGATEFSPPDPGNETISGWECSAIRYKSYLDFDGNLQNKGVGSTIPSPSSDFSSSLDCLSDYSTQNPAELKSDIQQDSSLEPFKELFGVEPMNWTQVRDNLALDFQVINNPGVDCDNQLLNVISPTNTRIWIEGSCELSDALGSVATATQATSGVLLFIHNGIFSIKGSGVFKGALFHYNSGFNITSTSWDGFDNKATSNTVAAYFNYAASLGGVAYVQDGSFSFTGGQILDMSGQIAFFNNGLKFSYNSDVLDSIFGMTPPKWLKGSWNDF</sequence>
<protein>
    <recommendedName>
        <fullName evidence="3">Type 4 fimbrial biogenesis protein PilX N-terminal domain-containing protein</fullName>
    </recommendedName>
</protein>
<dbReference type="eggNOG" id="COG3156">
    <property type="taxonomic scope" value="Bacteria"/>
</dbReference>
<reference evidence="1 2" key="1">
    <citation type="journal article" date="2012" name="Science">
        <title>Ecological populations of bacteria act as socially cohesive units of antibiotic production and resistance.</title>
        <authorList>
            <person name="Cordero O.X."/>
            <person name="Wildschutte H."/>
            <person name="Kirkup B."/>
            <person name="Proehl S."/>
            <person name="Ngo L."/>
            <person name="Hussain F."/>
            <person name="Le Roux F."/>
            <person name="Mincer T."/>
            <person name="Polz M.F."/>
        </authorList>
    </citation>
    <scope>NUCLEOTIDE SEQUENCE [LARGE SCALE GENOMIC DNA]</scope>
    <source>
        <strain evidence="1 2">1S-45</strain>
    </source>
</reference>
<gene>
    <name evidence="1" type="ORF">A1QC_04740</name>
</gene>
<dbReference type="EMBL" id="AJYK02000017">
    <property type="protein sequence ID" value="OEF28580.1"/>
    <property type="molecule type" value="Genomic_DNA"/>
</dbReference>
<dbReference type="AlphaFoldDB" id="A0A1E5E5E4"/>
<evidence type="ECO:0000313" key="2">
    <source>
        <dbReference type="Proteomes" id="UP000094070"/>
    </source>
</evidence>
<organism evidence="1 2">
    <name type="scientific">Vibrio rumoiensis 1S-45</name>
    <dbReference type="NCBI Taxonomy" id="1188252"/>
    <lineage>
        <taxon>Bacteria</taxon>
        <taxon>Pseudomonadati</taxon>
        <taxon>Pseudomonadota</taxon>
        <taxon>Gammaproteobacteria</taxon>
        <taxon>Vibrionales</taxon>
        <taxon>Vibrionaceae</taxon>
        <taxon>Vibrio</taxon>
    </lineage>
</organism>
<evidence type="ECO:0008006" key="3">
    <source>
        <dbReference type="Google" id="ProtNLM"/>
    </source>
</evidence>
<keyword evidence="2" id="KW-1185">Reference proteome</keyword>